<dbReference type="PANTHER" id="PTHR45947:SF15">
    <property type="entry name" value="TEICHURONIC ACID BIOSYNTHESIS GLYCOSYLTRANSFERASE TUAC-RELATED"/>
    <property type="match status" value="1"/>
</dbReference>
<dbReference type="SUPFAM" id="SSF53756">
    <property type="entry name" value="UDP-Glycosyltransferase/glycogen phosphorylase"/>
    <property type="match status" value="1"/>
</dbReference>
<dbReference type="KEGG" id="mme:Marme_0741"/>
<dbReference type="GO" id="GO:0016757">
    <property type="term" value="F:glycosyltransferase activity"/>
    <property type="evidence" value="ECO:0007669"/>
    <property type="project" value="UniProtKB-ARBA"/>
</dbReference>
<evidence type="ECO:0000259" key="1">
    <source>
        <dbReference type="Pfam" id="PF13439"/>
    </source>
</evidence>
<accession>F2K2H9</accession>
<feature type="domain" description="Glycosyltransferase subfamily 4-like N-terminal" evidence="1">
    <location>
        <begin position="16"/>
        <end position="194"/>
    </location>
</feature>
<dbReference type="STRING" id="717774.Marme_0741"/>
<name>F2K2H9_MARM1</name>
<keyword evidence="2" id="KW-0808">Transferase</keyword>
<reference evidence="2 3" key="1">
    <citation type="journal article" date="2012" name="Stand. Genomic Sci.">
        <title>Complete genome sequence of the melanogenic marine bacterium Marinomonas mediterranea type strain (MMB-1(T)).</title>
        <authorList>
            <person name="Lucas-Elio P."/>
            <person name="Goodwin L."/>
            <person name="Woyke T."/>
            <person name="Pitluck S."/>
            <person name="Nolan M."/>
            <person name="Kyrpides N.C."/>
            <person name="Detter J.C."/>
            <person name="Copeland A."/>
            <person name="Teshima H."/>
            <person name="Bruce D."/>
            <person name="Detter C."/>
            <person name="Tapia R."/>
            <person name="Han S."/>
            <person name="Land M.L."/>
            <person name="Ivanova N."/>
            <person name="Mikhailova N."/>
            <person name="Johnston A.W."/>
            <person name="Sanchez-Amat A."/>
        </authorList>
    </citation>
    <scope>NUCLEOTIDE SEQUENCE [LARGE SCALE GENOMIC DNA]</scope>
    <source>
        <strain evidence="3">ATCC 700492 / JCM 21426 / NBRC 103028 / MMB-1</strain>
    </source>
</reference>
<sequence>MKNIAYIATAFPVLSETFIGNEIRALQRLNHTVKLATFDTRTEGGQYDDNELARSAIELKSIDWRDSLKMLISSGRGLQNAMQFVNQQAGLPKRSLLWYGAKLAVFVKQSKCQHIHAHFGLASTATAIVAAKLTGLPISFTCHGYDIYKTPSDLPLKLSNATFAVAVCDMMKEDMKKLAPSSNIVKVRCGVDVSKVENVGEPNYQAKRLLYIGRLSETKGLFVLLQALASIPKAKRPHIDIVGDGPLKQELHETCRILNLDDVVHFLGAKQADWVNRHYAHYSGLIAPFIVTPAGTQDTGPLVIKEAMMLKLPIITTDIRACLEMLNNKADNNPLAKVTKSGCSLSLAQCMTEFLDMSEEDKRAMANLAYDHLLTHFLIDDQVKYLSQAFENSHQ</sequence>
<dbReference type="HOGENOM" id="CLU_009583_14_2_6"/>
<keyword evidence="3" id="KW-1185">Reference proteome</keyword>
<dbReference type="Pfam" id="PF13439">
    <property type="entry name" value="Glyco_transf_4"/>
    <property type="match status" value="1"/>
</dbReference>
<dbReference type="AlphaFoldDB" id="F2K2H9"/>
<dbReference type="eggNOG" id="COG0438">
    <property type="taxonomic scope" value="Bacteria"/>
</dbReference>
<dbReference type="InterPro" id="IPR050194">
    <property type="entry name" value="Glycosyltransferase_grp1"/>
</dbReference>
<dbReference type="Gene3D" id="3.40.50.2000">
    <property type="entry name" value="Glycogen Phosphorylase B"/>
    <property type="match status" value="2"/>
</dbReference>
<dbReference type="EMBL" id="CP002583">
    <property type="protein sequence ID" value="ADZ90024.1"/>
    <property type="molecule type" value="Genomic_DNA"/>
</dbReference>
<dbReference type="Proteomes" id="UP000001062">
    <property type="component" value="Chromosome"/>
</dbReference>
<protein>
    <submittedName>
        <fullName evidence="2">Glycosyl transferase group 1</fullName>
    </submittedName>
</protein>
<dbReference type="OrthoDB" id="9802525at2"/>
<dbReference type="Pfam" id="PF13692">
    <property type="entry name" value="Glyco_trans_1_4"/>
    <property type="match status" value="1"/>
</dbReference>
<dbReference type="RefSeq" id="WP_013659929.1">
    <property type="nucleotide sequence ID" value="NC_015276.1"/>
</dbReference>
<organism evidence="2 3">
    <name type="scientific">Marinomonas mediterranea (strain ATCC 700492 / JCM 21426 / NBRC 103028 / MMB-1)</name>
    <dbReference type="NCBI Taxonomy" id="717774"/>
    <lineage>
        <taxon>Bacteria</taxon>
        <taxon>Pseudomonadati</taxon>
        <taxon>Pseudomonadota</taxon>
        <taxon>Gammaproteobacteria</taxon>
        <taxon>Oceanospirillales</taxon>
        <taxon>Oceanospirillaceae</taxon>
        <taxon>Marinomonas</taxon>
    </lineage>
</organism>
<dbReference type="InterPro" id="IPR028098">
    <property type="entry name" value="Glyco_trans_4-like_N"/>
</dbReference>
<dbReference type="PANTHER" id="PTHR45947">
    <property type="entry name" value="SULFOQUINOVOSYL TRANSFERASE SQD2"/>
    <property type="match status" value="1"/>
</dbReference>
<gene>
    <name evidence="2" type="ordered locus">Marme_0741</name>
</gene>
<evidence type="ECO:0000313" key="3">
    <source>
        <dbReference type="Proteomes" id="UP000001062"/>
    </source>
</evidence>
<dbReference type="PATRIC" id="fig|717774.3.peg.769"/>
<proteinExistence type="predicted"/>
<evidence type="ECO:0000313" key="2">
    <source>
        <dbReference type="EMBL" id="ADZ90024.1"/>
    </source>
</evidence>
<dbReference type="CDD" id="cd03801">
    <property type="entry name" value="GT4_PimA-like"/>
    <property type="match status" value="1"/>
</dbReference>